<dbReference type="InterPro" id="IPR001912">
    <property type="entry name" value="Ribosomal_uS4_N"/>
</dbReference>
<evidence type="ECO:0000259" key="12">
    <source>
        <dbReference type="SMART" id="SM01390"/>
    </source>
</evidence>
<dbReference type="InterPro" id="IPR002942">
    <property type="entry name" value="S4_RNA-bd"/>
</dbReference>
<evidence type="ECO:0000256" key="8">
    <source>
        <dbReference type="ARBA" id="ARBA00069727"/>
    </source>
</evidence>
<dbReference type="Pfam" id="PF00163">
    <property type="entry name" value="Ribosomal_S4"/>
    <property type="match status" value="1"/>
</dbReference>
<dbReference type="GO" id="GO:0006364">
    <property type="term" value="P:rRNA processing"/>
    <property type="evidence" value="ECO:0007669"/>
    <property type="project" value="TreeGrafter"/>
</dbReference>
<dbReference type="InterPro" id="IPR022801">
    <property type="entry name" value="Ribosomal_uS4"/>
</dbReference>
<dbReference type="GO" id="GO:0034457">
    <property type="term" value="C:Mpp10 complex"/>
    <property type="evidence" value="ECO:0007669"/>
    <property type="project" value="TreeGrafter"/>
</dbReference>
<proteinExistence type="inferred from homology"/>
<evidence type="ECO:0000256" key="4">
    <source>
        <dbReference type="ARBA" id="ARBA00022730"/>
    </source>
</evidence>
<keyword evidence="5 10" id="KW-0694">RNA-binding</keyword>
<dbReference type="EMBL" id="LSSM01001248">
    <property type="protein sequence ID" value="OMJ26970.1"/>
    <property type="molecule type" value="Genomic_DNA"/>
</dbReference>
<dbReference type="PROSITE" id="PS50889">
    <property type="entry name" value="S4"/>
    <property type="match status" value="1"/>
</dbReference>
<dbReference type="GO" id="GO:0042274">
    <property type="term" value="P:ribosomal small subunit biogenesis"/>
    <property type="evidence" value="ECO:0007669"/>
    <property type="project" value="TreeGrafter"/>
</dbReference>
<evidence type="ECO:0000256" key="3">
    <source>
        <dbReference type="ARBA" id="ARBA00022517"/>
    </source>
</evidence>
<dbReference type="InterPro" id="IPR036986">
    <property type="entry name" value="S4_RNA-bd_sf"/>
</dbReference>
<accession>A0A1R1YJB3</accession>
<evidence type="ECO:0000259" key="11">
    <source>
        <dbReference type="SMART" id="SM00363"/>
    </source>
</evidence>
<protein>
    <recommendedName>
        <fullName evidence="8">U3 small nucleolar ribonucleoprotein protein IMP3</fullName>
    </recommendedName>
    <alternativeName>
        <fullName evidence="9">U3 small nucleolar ribonucleoprotein protein imp3</fullName>
    </alternativeName>
</protein>
<feature type="domain" description="Small ribosomal subunit protein uS4 N-terminal" evidence="12">
    <location>
        <begin position="4"/>
        <end position="82"/>
    </location>
</feature>
<comment type="similarity">
    <text evidence="2">Belongs to the universal ribosomal protein uS4 family.</text>
</comment>
<keyword evidence="14" id="KW-1185">Reference proteome</keyword>
<evidence type="ECO:0000256" key="10">
    <source>
        <dbReference type="PROSITE-ProRule" id="PRU00182"/>
    </source>
</evidence>
<dbReference type="Pfam" id="PF01479">
    <property type="entry name" value="S4"/>
    <property type="match status" value="1"/>
</dbReference>
<keyword evidence="3" id="KW-0690">Ribosome biogenesis</keyword>
<dbReference type="CDD" id="cd00165">
    <property type="entry name" value="S4"/>
    <property type="match status" value="1"/>
</dbReference>
<dbReference type="SMART" id="SM00363">
    <property type="entry name" value="S4"/>
    <property type="match status" value="1"/>
</dbReference>
<comment type="caution">
    <text evidence="13">The sequence shown here is derived from an EMBL/GenBank/DDBJ whole genome shotgun (WGS) entry which is preliminary data.</text>
</comment>
<evidence type="ECO:0000256" key="9">
    <source>
        <dbReference type="ARBA" id="ARBA00072223"/>
    </source>
</evidence>
<dbReference type="Proteomes" id="UP000187429">
    <property type="component" value="Unassembled WGS sequence"/>
</dbReference>
<dbReference type="SMART" id="SM01390">
    <property type="entry name" value="Ribosomal_S4"/>
    <property type="match status" value="1"/>
</dbReference>
<reference evidence="14" key="1">
    <citation type="submission" date="2017-01" db="EMBL/GenBank/DDBJ databases">
        <authorList>
            <person name="Wang Y."/>
            <person name="White M."/>
            <person name="Kvist S."/>
            <person name="Moncalvo J.-M."/>
        </authorList>
    </citation>
    <scope>NUCLEOTIDE SEQUENCE [LARGE SCALE GENOMIC DNA]</scope>
    <source>
        <strain evidence="14">ID-206-W2</strain>
    </source>
</reference>
<keyword evidence="7 13" id="KW-0687">Ribonucleoprotein</keyword>
<keyword evidence="4" id="KW-0699">rRNA-binding</keyword>
<evidence type="ECO:0000313" key="13">
    <source>
        <dbReference type="EMBL" id="OMJ26970.1"/>
    </source>
</evidence>
<organism evidence="13 14">
    <name type="scientific">Smittium culicis</name>
    <dbReference type="NCBI Taxonomy" id="133412"/>
    <lineage>
        <taxon>Eukaryota</taxon>
        <taxon>Fungi</taxon>
        <taxon>Fungi incertae sedis</taxon>
        <taxon>Zoopagomycota</taxon>
        <taxon>Kickxellomycotina</taxon>
        <taxon>Harpellomycetes</taxon>
        <taxon>Harpellales</taxon>
        <taxon>Legeriomycetaceae</taxon>
        <taxon>Smittium</taxon>
    </lineage>
</organism>
<dbReference type="PANTHER" id="PTHR11831">
    <property type="entry name" value="30S 40S RIBOSOMAL PROTEIN"/>
    <property type="match status" value="1"/>
</dbReference>
<feature type="domain" description="RNA-binding S4" evidence="11">
    <location>
        <begin position="83"/>
        <end position="150"/>
    </location>
</feature>
<name>A0A1R1YJB3_9FUNG</name>
<dbReference type="SUPFAM" id="SSF55174">
    <property type="entry name" value="Alpha-L RNA-binding motif"/>
    <property type="match status" value="1"/>
</dbReference>
<evidence type="ECO:0000256" key="5">
    <source>
        <dbReference type="ARBA" id="ARBA00022884"/>
    </source>
</evidence>
<dbReference type="GO" id="GO:0019843">
    <property type="term" value="F:rRNA binding"/>
    <property type="evidence" value="ECO:0007669"/>
    <property type="project" value="UniProtKB-KW"/>
</dbReference>
<evidence type="ECO:0000256" key="2">
    <source>
        <dbReference type="ARBA" id="ARBA00007465"/>
    </source>
</evidence>
<dbReference type="Gene3D" id="3.10.290.10">
    <property type="entry name" value="RNA-binding S4 domain"/>
    <property type="match status" value="1"/>
</dbReference>
<evidence type="ECO:0000256" key="7">
    <source>
        <dbReference type="ARBA" id="ARBA00023274"/>
    </source>
</evidence>
<gene>
    <name evidence="13" type="ORF">AYI69_g3615</name>
</gene>
<dbReference type="GO" id="GO:0032040">
    <property type="term" value="C:small-subunit processome"/>
    <property type="evidence" value="ECO:0007669"/>
    <property type="project" value="TreeGrafter"/>
</dbReference>
<evidence type="ECO:0000256" key="6">
    <source>
        <dbReference type="ARBA" id="ARBA00023242"/>
    </source>
</evidence>
<keyword evidence="6" id="KW-0539">Nucleus</keyword>
<dbReference type="AlphaFoldDB" id="A0A1R1YJB3"/>
<dbReference type="FunFam" id="3.10.290.10:FF:000006">
    <property type="entry name" value="U3 small nucleolar ribonucleoprotein IMP3"/>
    <property type="match status" value="1"/>
</dbReference>
<comment type="subcellular location">
    <subcellularLocation>
        <location evidence="1">Nucleus</location>
        <location evidence="1">Nucleolus</location>
    </subcellularLocation>
</comment>
<dbReference type="PANTHER" id="PTHR11831:SF1">
    <property type="entry name" value="U3 SMALL NUCLEOLAR RIBONUCLEOPROTEIN PROTEIN IMP3"/>
    <property type="match status" value="1"/>
</dbReference>
<evidence type="ECO:0000256" key="1">
    <source>
        <dbReference type="ARBA" id="ARBA00004604"/>
    </source>
</evidence>
<sequence length="157" mass="18768">MVRKFKHHEKKLLRKVDFLEWNNSNNINEISVMRRYQLDKREEYIKKESEQQLLEKLYRMGIITSDKTFSSLDKVTVSAICRRRLPLVLCRLKMVENVPEAVKFVKQGHIRVGPETVNDPAFLVTRNMEDFVTWVDTSKIKQKILKYNNTYDDFDIL</sequence>
<dbReference type="GO" id="GO:0030515">
    <property type="term" value="F:snoRNA binding"/>
    <property type="evidence" value="ECO:0007669"/>
    <property type="project" value="TreeGrafter"/>
</dbReference>
<dbReference type="OrthoDB" id="10248812at2759"/>
<evidence type="ECO:0000313" key="14">
    <source>
        <dbReference type="Proteomes" id="UP000187429"/>
    </source>
</evidence>